<protein>
    <submittedName>
        <fullName evidence="3">Uncharacterized protein</fullName>
    </submittedName>
</protein>
<dbReference type="EMBL" id="JBANRG010000004">
    <property type="protein sequence ID" value="KAK7467198.1"/>
    <property type="molecule type" value="Genomic_DNA"/>
</dbReference>
<keyword evidence="4" id="KW-1185">Reference proteome</keyword>
<evidence type="ECO:0000313" key="4">
    <source>
        <dbReference type="Proteomes" id="UP001498398"/>
    </source>
</evidence>
<accession>A0ABR1JVH6</accession>
<comment type="caution">
    <text evidence="3">The sequence shown here is derived from an EMBL/GenBank/DDBJ whole genome shotgun (WGS) entry which is preliminary data.</text>
</comment>
<feature type="transmembrane region" description="Helical" evidence="2">
    <location>
        <begin position="74"/>
        <end position="94"/>
    </location>
</feature>
<feature type="region of interest" description="Disordered" evidence="1">
    <location>
        <begin position="1"/>
        <end position="20"/>
    </location>
</feature>
<evidence type="ECO:0000313" key="3">
    <source>
        <dbReference type="EMBL" id="KAK7467198.1"/>
    </source>
</evidence>
<proteinExistence type="predicted"/>
<dbReference type="Proteomes" id="UP001498398">
    <property type="component" value="Unassembled WGS sequence"/>
</dbReference>
<sequence length="195" mass="21485">MDSYEMTDLSKRPSEERKDGQTLEDNSISLWAMTSACSFTLLSAVLLFFPRLLLFISETTSPESRPNLTPLERFLATHFGIWLTAIAISLVLTMPSSSPLRTPNASTHPLLVTTTASSLFSAFVSYNTSSVGTLATLYTIISGIVGIWGLWALVFEGSSRVSKMGADKHTSSFIFGNKSSASRRKKQWKKETRSD</sequence>
<keyword evidence="2" id="KW-0812">Transmembrane</keyword>
<feature type="compositionally biased region" description="Basic and acidic residues" evidence="1">
    <location>
        <begin position="8"/>
        <end position="20"/>
    </location>
</feature>
<name>A0ABR1JVH6_9AGAR</name>
<dbReference type="PANTHER" id="PTHR39605:SF1">
    <property type="entry name" value="MAJOR FACILITATOR SUPERFAMILY (MFS) PROFILE DOMAIN-CONTAINING PROTEIN"/>
    <property type="match status" value="1"/>
</dbReference>
<feature type="transmembrane region" description="Helical" evidence="2">
    <location>
        <begin position="28"/>
        <end position="53"/>
    </location>
</feature>
<keyword evidence="2" id="KW-1133">Transmembrane helix</keyword>
<evidence type="ECO:0000256" key="1">
    <source>
        <dbReference type="SAM" id="MobiDB-lite"/>
    </source>
</evidence>
<dbReference type="PANTHER" id="PTHR39605">
    <property type="entry name" value="MAJOR FACILITATOR SUPERFAMILY (MFS) PROFILE DOMAIN-CONTAINING PROTEIN"/>
    <property type="match status" value="1"/>
</dbReference>
<keyword evidence="2" id="KW-0472">Membrane</keyword>
<feature type="transmembrane region" description="Helical" evidence="2">
    <location>
        <begin position="135"/>
        <end position="155"/>
    </location>
</feature>
<organism evidence="3 4">
    <name type="scientific">Marasmiellus scandens</name>
    <dbReference type="NCBI Taxonomy" id="2682957"/>
    <lineage>
        <taxon>Eukaryota</taxon>
        <taxon>Fungi</taxon>
        <taxon>Dikarya</taxon>
        <taxon>Basidiomycota</taxon>
        <taxon>Agaricomycotina</taxon>
        <taxon>Agaricomycetes</taxon>
        <taxon>Agaricomycetidae</taxon>
        <taxon>Agaricales</taxon>
        <taxon>Marasmiineae</taxon>
        <taxon>Omphalotaceae</taxon>
        <taxon>Marasmiellus</taxon>
    </lineage>
</organism>
<evidence type="ECO:0000256" key="2">
    <source>
        <dbReference type="SAM" id="Phobius"/>
    </source>
</evidence>
<reference evidence="3 4" key="1">
    <citation type="submission" date="2024-01" db="EMBL/GenBank/DDBJ databases">
        <title>A draft genome for the cacao thread blight pathogen Marasmiellus scandens.</title>
        <authorList>
            <person name="Baruah I.K."/>
            <person name="Leung J."/>
            <person name="Bukari Y."/>
            <person name="Amoako-Attah I."/>
            <person name="Meinhardt L.W."/>
            <person name="Bailey B.A."/>
            <person name="Cohen S.P."/>
        </authorList>
    </citation>
    <scope>NUCLEOTIDE SEQUENCE [LARGE SCALE GENOMIC DNA]</scope>
    <source>
        <strain evidence="3 4">GH-19</strain>
    </source>
</reference>
<gene>
    <name evidence="3" type="ORF">VKT23_004256</name>
</gene>